<evidence type="ECO:0000313" key="8">
    <source>
        <dbReference type="EMBL" id="MFC4699688.1"/>
    </source>
</evidence>
<evidence type="ECO:0000256" key="3">
    <source>
        <dbReference type="ARBA" id="ARBA00022691"/>
    </source>
</evidence>
<comment type="function">
    <text evidence="5">Methylates the class 1 translation termination release factors RF1/PrfA and RF2/PrfB on the glutamine residue of the universally conserved GGQ motif.</text>
</comment>
<dbReference type="NCBIfam" id="TIGR03534">
    <property type="entry name" value="RF_mod_PrmC"/>
    <property type="match status" value="1"/>
</dbReference>
<dbReference type="Pfam" id="PF05175">
    <property type="entry name" value="MTS"/>
    <property type="match status" value="1"/>
</dbReference>
<protein>
    <recommendedName>
        <fullName evidence="5">Release factor glutamine methyltransferase</fullName>
        <shortName evidence="5">RF MTase</shortName>
        <ecNumber evidence="5">2.1.1.297</ecNumber>
    </recommendedName>
    <alternativeName>
        <fullName evidence="5">N5-glutamine methyltransferase PrmC</fullName>
    </alternativeName>
    <alternativeName>
        <fullName evidence="5">Protein-(glutamine-N5) MTase PrmC</fullName>
    </alternativeName>
    <alternativeName>
        <fullName evidence="5">Protein-glutamine N-methyltransferase PrmC</fullName>
    </alternativeName>
</protein>
<feature type="binding site" evidence="5">
    <location>
        <position position="179"/>
    </location>
    <ligand>
        <name>S-adenosyl-L-methionine</name>
        <dbReference type="ChEBI" id="CHEBI:59789"/>
    </ligand>
</feature>
<dbReference type="PANTHER" id="PTHR18895">
    <property type="entry name" value="HEMK METHYLTRANSFERASE"/>
    <property type="match status" value="1"/>
</dbReference>
<organism evidence="8 9">
    <name type="scientific">Glaciecola siphonariae</name>
    <dbReference type="NCBI Taxonomy" id="521012"/>
    <lineage>
        <taxon>Bacteria</taxon>
        <taxon>Pseudomonadati</taxon>
        <taxon>Pseudomonadota</taxon>
        <taxon>Gammaproteobacteria</taxon>
        <taxon>Alteromonadales</taxon>
        <taxon>Alteromonadaceae</taxon>
        <taxon>Glaciecola</taxon>
    </lineage>
</organism>
<proteinExistence type="inferred from homology"/>
<evidence type="ECO:0000256" key="1">
    <source>
        <dbReference type="ARBA" id="ARBA00022603"/>
    </source>
</evidence>
<comment type="catalytic activity">
    <reaction evidence="4 5">
        <text>L-glutaminyl-[peptide chain release factor] + S-adenosyl-L-methionine = N(5)-methyl-L-glutaminyl-[peptide chain release factor] + S-adenosyl-L-homocysteine + H(+)</text>
        <dbReference type="Rhea" id="RHEA:42896"/>
        <dbReference type="Rhea" id="RHEA-COMP:10271"/>
        <dbReference type="Rhea" id="RHEA-COMP:10272"/>
        <dbReference type="ChEBI" id="CHEBI:15378"/>
        <dbReference type="ChEBI" id="CHEBI:30011"/>
        <dbReference type="ChEBI" id="CHEBI:57856"/>
        <dbReference type="ChEBI" id="CHEBI:59789"/>
        <dbReference type="ChEBI" id="CHEBI:61891"/>
        <dbReference type="EC" id="2.1.1.297"/>
    </reaction>
</comment>
<dbReference type="EC" id="2.1.1.297" evidence="5"/>
<evidence type="ECO:0000256" key="5">
    <source>
        <dbReference type="HAMAP-Rule" id="MF_02126"/>
    </source>
</evidence>
<evidence type="ECO:0000259" key="7">
    <source>
        <dbReference type="Pfam" id="PF17827"/>
    </source>
</evidence>
<dbReference type="InterPro" id="IPR029063">
    <property type="entry name" value="SAM-dependent_MTases_sf"/>
</dbReference>
<feature type="binding site" evidence="5">
    <location>
        <begin position="129"/>
        <end position="133"/>
    </location>
    <ligand>
        <name>S-adenosyl-L-methionine</name>
        <dbReference type="ChEBI" id="CHEBI:59789"/>
    </ligand>
</feature>
<feature type="domain" description="Methyltransferase small" evidence="6">
    <location>
        <begin position="119"/>
        <end position="202"/>
    </location>
</feature>
<dbReference type="Gene3D" id="1.10.8.10">
    <property type="entry name" value="DNA helicase RuvA subunit, C-terminal domain"/>
    <property type="match status" value="1"/>
</dbReference>
<sequence length="287" mass="31743">MTDGAKTLNVRALLKDAQNRLAAQTELTFSEPALEARLLFEHVSGYAHSWQIAHADELVEETLQCAFESCLTARLAGKPLAFITGQQDFWSLNLEVKDCTLIPRADTETLVEAALDLPLPKNASVLDLGTGTGAIALALAKESPSWEVIGVDRVGQAVALAKRNAVRNNLRAAFFHSHWFSALNNYKFDLIVSNPPYVEQQSEYLHQGDLRFEPESALVSGLDGLDDIRLIIDSAHDYMNSDAYLLLEHGFEQGRAVRKLMDSKGFVQITSKKDYNGLERVSIARKA</sequence>
<keyword evidence="1 5" id="KW-0489">Methyltransferase</keyword>
<feature type="binding site" evidence="5">
    <location>
        <position position="152"/>
    </location>
    <ligand>
        <name>S-adenosyl-L-methionine</name>
        <dbReference type="ChEBI" id="CHEBI:59789"/>
    </ligand>
</feature>
<evidence type="ECO:0000256" key="4">
    <source>
        <dbReference type="ARBA" id="ARBA00048391"/>
    </source>
</evidence>
<feature type="domain" description="Release factor glutamine methyltransferase N-terminal" evidence="7">
    <location>
        <begin position="13"/>
        <end position="85"/>
    </location>
</feature>
<dbReference type="HAMAP" id="MF_02126">
    <property type="entry name" value="RF_methyltr_PrmC"/>
    <property type="match status" value="1"/>
</dbReference>
<dbReference type="InterPro" id="IPR040758">
    <property type="entry name" value="PrmC_N"/>
</dbReference>
<dbReference type="RefSeq" id="WP_382406446.1">
    <property type="nucleotide sequence ID" value="NZ_JBHSGU010000002.1"/>
</dbReference>
<dbReference type="InterPro" id="IPR002052">
    <property type="entry name" value="DNA_methylase_N6_adenine_CS"/>
</dbReference>
<dbReference type="CDD" id="cd02440">
    <property type="entry name" value="AdoMet_MTases"/>
    <property type="match status" value="1"/>
</dbReference>
<comment type="caution">
    <text evidence="8">The sequence shown here is derived from an EMBL/GenBank/DDBJ whole genome shotgun (WGS) entry which is preliminary data.</text>
</comment>
<evidence type="ECO:0000256" key="2">
    <source>
        <dbReference type="ARBA" id="ARBA00022679"/>
    </source>
</evidence>
<dbReference type="InterPro" id="IPR019874">
    <property type="entry name" value="RF_methyltr_PrmC"/>
</dbReference>
<keyword evidence="3 5" id="KW-0949">S-adenosyl-L-methionine</keyword>
<reference evidence="9" key="1">
    <citation type="journal article" date="2019" name="Int. J. Syst. Evol. Microbiol.">
        <title>The Global Catalogue of Microorganisms (GCM) 10K type strain sequencing project: providing services to taxonomists for standard genome sequencing and annotation.</title>
        <authorList>
            <consortium name="The Broad Institute Genomics Platform"/>
            <consortium name="The Broad Institute Genome Sequencing Center for Infectious Disease"/>
            <person name="Wu L."/>
            <person name="Ma J."/>
        </authorList>
    </citation>
    <scope>NUCLEOTIDE SEQUENCE [LARGE SCALE GENOMIC DNA]</scope>
    <source>
        <strain evidence="9">KACC 12507</strain>
    </source>
</reference>
<accession>A0ABV9LUR3</accession>
<dbReference type="Pfam" id="PF17827">
    <property type="entry name" value="PrmC_N"/>
    <property type="match status" value="1"/>
</dbReference>
<dbReference type="PANTHER" id="PTHR18895:SF74">
    <property type="entry name" value="MTRF1L RELEASE FACTOR GLUTAMINE METHYLTRANSFERASE"/>
    <property type="match status" value="1"/>
</dbReference>
<dbReference type="EMBL" id="JBHSGU010000002">
    <property type="protein sequence ID" value="MFC4699688.1"/>
    <property type="molecule type" value="Genomic_DNA"/>
</dbReference>
<dbReference type="GO" id="GO:0032259">
    <property type="term" value="P:methylation"/>
    <property type="evidence" value="ECO:0007669"/>
    <property type="project" value="UniProtKB-KW"/>
</dbReference>
<evidence type="ECO:0000259" key="6">
    <source>
        <dbReference type="Pfam" id="PF05175"/>
    </source>
</evidence>
<dbReference type="GO" id="GO:0102559">
    <property type="term" value="F:peptide chain release factor N(5)-glutamine methyltransferase activity"/>
    <property type="evidence" value="ECO:0007669"/>
    <property type="project" value="UniProtKB-EC"/>
</dbReference>
<comment type="similarity">
    <text evidence="5">Belongs to the protein N5-glutamine methyltransferase family. PrmC subfamily.</text>
</comment>
<dbReference type="Proteomes" id="UP001595897">
    <property type="component" value="Unassembled WGS sequence"/>
</dbReference>
<keyword evidence="9" id="KW-1185">Reference proteome</keyword>
<dbReference type="InterPro" id="IPR004556">
    <property type="entry name" value="HemK-like"/>
</dbReference>
<feature type="binding site" evidence="5">
    <location>
        <begin position="194"/>
        <end position="197"/>
    </location>
    <ligand>
        <name>substrate</name>
    </ligand>
</feature>
<keyword evidence="2 5" id="KW-0808">Transferase</keyword>
<dbReference type="PROSITE" id="PS00092">
    <property type="entry name" value="N6_MTASE"/>
    <property type="match status" value="1"/>
</dbReference>
<evidence type="ECO:0000313" key="9">
    <source>
        <dbReference type="Proteomes" id="UP001595897"/>
    </source>
</evidence>
<name>A0ABV9LUR3_9ALTE</name>
<gene>
    <name evidence="5 8" type="primary">prmC</name>
    <name evidence="8" type="ORF">ACFO4O_05895</name>
</gene>
<dbReference type="Gene3D" id="3.40.50.150">
    <property type="entry name" value="Vaccinia Virus protein VP39"/>
    <property type="match status" value="1"/>
</dbReference>
<dbReference type="InterPro" id="IPR050320">
    <property type="entry name" value="N5-glutamine_MTase"/>
</dbReference>
<dbReference type="InterPro" id="IPR007848">
    <property type="entry name" value="Small_mtfrase_dom"/>
</dbReference>
<dbReference type="NCBIfam" id="TIGR00536">
    <property type="entry name" value="hemK_fam"/>
    <property type="match status" value="1"/>
</dbReference>
<dbReference type="SUPFAM" id="SSF53335">
    <property type="entry name" value="S-adenosyl-L-methionine-dependent methyltransferases"/>
    <property type="match status" value="1"/>
</dbReference>
<feature type="binding site" evidence="5">
    <location>
        <position position="194"/>
    </location>
    <ligand>
        <name>S-adenosyl-L-methionine</name>
        <dbReference type="ChEBI" id="CHEBI:59789"/>
    </ligand>
</feature>